<name>A0AAD7UY30_9FUNG</name>
<protein>
    <submittedName>
        <fullName evidence="2">Uncharacterized protein</fullName>
    </submittedName>
</protein>
<dbReference type="GeneID" id="83217187"/>
<feature type="chain" id="PRO_5042057788" evidence="1">
    <location>
        <begin position="26"/>
        <end position="178"/>
    </location>
</feature>
<keyword evidence="1" id="KW-0732">Signal</keyword>
<proteinExistence type="predicted"/>
<dbReference type="RefSeq" id="XP_058339514.1">
    <property type="nucleotide sequence ID" value="XM_058489768.1"/>
</dbReference>
<keyword evidence="3" id="KW-1185">Reference proteome</keyword>
<feature type="signal peptide" evidence="1">
    <location>
        <begin position="1"/>
        <end position="25"/>
    </location>
</feature>
<dbReference type="Proteomes" id="UP001234581">
    <property type="component" value="Unassembled WGS sequence"/>
</dbReference>
<dbReference type="AlphaFoldDB" id="A0AAD7UY30"/>
<comment type="caution">
    <text evidence="2">The sequence shown here is derived from an EMBL/GenBank/DDBJ whole genome shotgun (WGS) entry which is preliminary data.</text>
</comment>
<gene>
    <name evidence="2" type="ORF">O0I10_009782</name>
</gene>
<evidence type="ECO:0000313" key="3">
    <source>
        <dbReference type="Proteomes" id="UP001234581"/>
    </source>
</evidence>
<accession>A0AAD7UY30</accession>
<evidence type="ECO:0000256" key="1">
    <source>
        <dbReference type="SAM" id="SignalP"/>
    </source>
</evidence>
<reference evidence="2 3" key="1">
    <citation type="submission" date="2023-03" db="EMBL/GenBank/DDBJ databases">
        <title>Genome sequence of Lichtheimia ornata CBS 291.66.</title>
        <authorList>
            <person name="Mohabir J.T."/>
            <person name="Shea T.P."/>
            <person name="Kurbessoian T."/>
            <person name="Berby B."/>
            <person name="Fontaine J."/>
            <person name="Livny J."/>
            <person name="Gnirke A."/>
            <person name="Stajich J.E."/>
            <person name="Cuomo C.A."/>
        </authorList>
    </citation>
    <scope>NUCLEOTIDE SEQUENCE [LARGE SCALE GENOMIC DNA]</scope>
    <source>
        <strain evidence="2">CBS 291.66</strain>
    </source>
</reference>
<sequence length="178" mass="19554">MMVFKASAVVVLIAVWSFTASVTNAESTDPTAPANAQSADPLAASEIKLCRNECATLYDEACVLFFLYQRIQIMMMLKSSAAIVLLATVWYFTVSAANVHPAAASLSEAEKRLCSESCTKVYVKTRDTCLRDVCNSTKTFVRVPFDDDDTPEPTYTPCEEDCFKKAGDAQLKCEKECV</sequence>
<dbReference type="EMBL" id="JARTCD010000059">
    <property type="protein sequence ID" value="KAJ8654600.1"/>
    <property type="molecule type" value="Genomic_DNA"/>
</dbReference>
<evidence type="ECO:0000313" key="2">
    <source>
        <dbReference type="EMBL" id="KAJ8654600.1"/>
    </source>
</evidence>
<organism evidence="2 3">
    <name type="scientific">Lichtheimia ornata</name>
    <dbReference type="NCBI Taxonomy" id="688661"/>
    <lineage>
        <taxon>Eukaryota</taxon>
        <taxon>Fungi</taxon>
        <taxon>Fungi incertae sedis</taxon>
        <taxon>Mucoromycota</taxon>
        <taxon>Mucoromycotina</taxon>
        <taxon>Mucoromycetes</taxon>
        <taxon>Mucorales</taxon>
        <taxon>Lichtheimiaceae</taxon>
        <taxon>Lichtheimia</taxon>
    </lineage>
</organism>